<gene>
    <name evidence="4" type="ordered locus">MTR_6g038320</name>
</gene>
<accession>A0A072U8H9</accession>
<evidence type="ECO:0000313" key="4">
    <source>
        <dbReference type="EMBL" id="KEH25952.1"/>
    </source>
</evidence>
<evidence type="ECO:0000313" key="5">
    <source>
        <dbReference type="EnsemblPlants" id="KEH25952"/>
    </source>
</evidence>
<reference evidence="4 6" key="1">
    <citation type="journal article" date="2011" name="Nature">
        <title>The Medicago genome provides insight into the evolution of rhizobial symbioses.</title>
        <authorList>
            <person name="Young N.D."/>
            <person name="Debelle F."/>
            <person name="Oldroyd G.E."/>
            <person name="Geurts R."/>
            <person name="Cannon S.B."/>
            <person name="Udvardi M.K."/>
            <person name="Benedito V.A."/>
            <person name="Mayer K.F."/>
            <person name="Gouzy J."/>
            <person name="Schoof H."/>
            <person name="Van de Peer Y."/>
            <person name="Proost S."/>
            <person name="Cook D.R."/>
            <person name="Meyers B.C."/>
            <person name="Spannagl M."/>
            <person name="Cheung F."/>
            <person name="De Mita S."/>
            <person name="Krishnakumar V."/>
            <person name="Gundlach H."/>
            <person name="Zhou S."/>
            <person name="Mudge J."/>
            <person name="Bharti A.K."/>
            <person name="Murray J.D."/>
            <person name="Naoumkina M.A."/>
            <person name="Rosen B."/>
            <person name="Silverstein K.A."/>
            <person name="Tang H."/>
            <person name="Rombauts S."/>
            <person name="Zhao P.X."/>
            <person name="Zhou P."/>
            <person name="Barbe V."/>
            <person name="Bardou P."/>
            <person name="Bechner M."/>
            <person name="Bellec A."/>
            <person name="Berger A."/>
            <person name="Berges H."/>
            <person name="Bidwell S."/>
            <person name="Bisseling T."/>
            <person name="Choisne N."/>
            <person name="Couloux A."/>
            <person name="Denny R."/>
            <person name="Deshpande S."/>
            <person name="Dai X."/>
            <person name="Doyle J.J."/>
            <person name="Dudez A.M."/>
            <person name="Farmer A.D."/>
            <person name="Fouteau S."/>
            <person name="Franken C."/>
            <person name="Gibelin C."/>
            <person name="Gish J."/>
            <person name="Goldstein S."/>
            <person name="Gonzalez A.J."/>
            <person name="Green P.J."/>
            <person name="Hallab A."/>
            <person name="Hartog M."/>
            <person name="Hua A."/>
            <person name="Humphray S.J."/>
            <person name="Jeong D.H."/>
            <person name="Jing Y."/>
            <person name="Jocker A."/>
            <person name="Kenton S.M."/>
            <person name="Kim D.J."/>
            <person name="Klee K."/>
            <person name="Lai H."/>
            <person name="Lang C."/>
            <person name="Lin S."/>
            <person name="Macmil S.L."/>
            <person name="Magdelenat G."/>
            <person name="Matthews L."/>
            <person name="McCorrison J."/>
            <person name="Monaghan E.L."/>
            <person name="Mun J.H."/>
            <person name="Najar F.Z."/>
            <person name="Nicholson C."/>
            <person name="Noirot C."/>
            <person name="O'Bleness M."/>
            <person name="Paule C.R."/>
            <person name="Poulain J."/>
            <person name="Prion F."/>
            <person name="Qin B."/>
            <person name="Qu C."/>
            <person name="Retzel E.F."/>
            <person name="Riddle C."/>
            <person name="Sallet E."/>
            <person name="Samain S."/>
            <person name="Samson N."/>
            <person name="Sanders I."/>
            <person name="Saurat O."/>
            <person name="Scarpelli C."/>
            <person name="Schiex T."/>
            <person name="Segurens B."/>
            <person name="Severin A.J."/>
            <person name="Sherrier D.J."/>
            <person name="Shi R."/>
            <person name="Sims S."/>
            <person name="Singer S.R."/>
            <person name="Sinharoy S."/>
            <person name="Sterck L."/>
            <person name="Viollet A."/>
            <person name="Wang B.B."/>
            <person name="Wang K."/>
            <person name="Wang M."/>
            <person name="Wang X."/>
            <person name="Warfsmann J."/>
            <person name="Weissenbach J."/>
            <person name="White D.D."/>
            <person name="White J.D."/>
            <person name="Wiley G.B."/>
            <person name="Wincker P."/>
            <person name="Xing Y."/>
            <person name="Yang L."/>
            <person name="Yao Z."/>
            <person name="Ying F."/>
            <person name="Zhai J."/>
            <person name="Zhou L."/>
            <person name="Zuber A."/>
            <person name="Denarie J."/>
            <person name="Dixon R.A."/>
            <person name="May G.D."/>
            <person name="Schwartz D.C."/>
            <person name="Rogers J."/>
            <person name="Quetier F."/>
            <person name="Town C.D."/>
            <person name="Roe B.A."/>
        </authorList>
    </citation>
    <scope>NUCLEOTIDE SEQUENCE [LARGE SCALE GENOMIC DNA]</scope>
    <source>
        <strain evidence="4">A17</strain>
        <strain evidence="5 6">cv. Jemalong A17</strain>
    </source>
</reference>
<evidence type="ECO:0000313" key="6">
    <source>
        <dbReference type="Proteomes" id="UP000002051"/>
    </source>
</evidence>
<keyword evidence="6" id="KW-1185">Reference proteome</keyword>
<dbReference type="AlphaFoldDB" id="A0A072U8H9"/>
<keyword evidence="2" id="KW-1133">Transmembrane helix</keyword>
<proteinExistence type="predicted"/>
<evidence type="ECO:0000256" key="2">
    <source>
        <dbReference type="SAM" id="Phobius"/>
    </source>
</evidence>
<feature type="compositionally biased region" description="Polar residues" evidence="1">
    <location>
        <begin position="78"/>
        <end position="98"/>
    </location>
</feature>
<dbReference type="HOGENOM" id="CLU_2336862_0_0_1"/>
<dbReference type="EMBL" id="CM001222">
    <property type="protein sequence ID" value="KEH25952.1"/>
    <property type="molecule type" value="Genomic_DNA"/>
</dbReference>
<dbReference type="Proteomes" id="UP000002051">
    <property type="component" value="Chromosome 6"/>
</dbReference>
<feature type="transmembrane region" description="Helical" evidence="2">
    <location>
        <begin position="6"/>
        <end position="25"/>
    </location>
</feature>
<evidence type="ECO:0000259" key="3">
    <source>
        <dbReference type="Pfam" id="PF07127"/>
    </source>
</evidence>
<organism evidence="4 6">
    <name type="scientific">Medicago truncatula</name>
    <name type="common">Barrel medic</name>
    <name type="synonym">Medicago tribuloides</name>
    <dbReference type="NCBI Taxonomy" id="3880"/>
    <lineage>
        <taxon>Eukaryota</taxon>
        <taxon>Viridiplantae</taxon>
        <taxon>Streptophyta</taxon>
        <taxon>Embryophyta</taxon>
        <taxon>Tracheophyta</taxon>
        <taxon>Spermatophyta</taxon>
        <taxon>Magnoliopsida</taxon>
        <taxon>eudicotyledons</taxon>
        <taxon>Gunneridae</taxon>
        <taxon>Pentapetalae</taxon>
        <taxon>rosids</taxon>
        <taxon>fabids</taxon>
        <taxon>Fabales</taxon>
        <taxon>Fabaceae</taxon>
        <taxon>Papilionoideae</taxon>
        <taxon>50 kb inversion clade</taxon>
        <taxon>NPAAA clade</taxon>
        <taxon>Hologalegina</taxon>
        <taxon>IRL clade</taxon>
        <taxon>Trifolieae</taxon>
        <taxon>Medicago</taxon>
    </lineage>
</organism>
<dbReference type="GO" id="GO:0046872">
    <property type="term" value="F:metal ion binding"/>
    <property type="evidence" value="ECO:0007669"/>
    <property type="project" value="InterPro"/>
</dbReference>
<dbReference type="EnsemblPlants" id="KEH25952">
    <property type="protein sequence ID" value="KEH25952"/>
    <property type="gene ID" value="MTR_6g038320"/>
</dbReference>
<evidence type="ECO:0000256" key="1">
    <source>
        <dbReference type="SAM" id="MobiDB-lite"/>
    </source>
</evidence>
<keyword evidence="2" id="KW-0812">Transmembrane</keyword>
<feature type="region of interest" description="Disordered" evidence="1">
    <location>
        <begin position="77"/>
        <end position="98"/>
    </location>
</feature>
<name>A0A072U8H9_MEDTR</name>
<dbReference type="InterPro" id="IPR009810">
    <property type="entry name" value="Nodulin_late_dom"/>
</dbReference>
<sequence>MAEILKFVYIAILFVSLYLVDLGCVTDADCKDKFPGNKYPIKCINGIFYDATNALTNNVKDPRELNSVGRDIAYYMQGRSSNPGHSTSPQLNCMSSNH</sequence>
<keyword evidence="2" id="KW-0472">Membrane</keyword>
<protein>
    <submittedName>
        <fullName evidence="4">Nodule Cysteine-Rich (NCR) secreted peptide</fullName>
    </submittedName>
</protein>
<reference evidence="5" key="3">
    <citation type="submission" date="2015-04" db="UniProtKB">
        <authorList>
            <consortium name="EnsemblPlants"/>
        </authorList>
    </citation>
    <scope>IDENTIFICATION</scope>
    <source>
        <strain evidence="5">cv. Jemalong A17</strain>
    </source>
</reference>
<dbReference type="Pfam" id="PF07127">
    <property type="entry name" value="Nodulin_late"/>
    <property type="match status" value="1"/>
</dbReference>
<feature type="domain" description="Late nodulin" evidence="3">
    <location>
        <begin position="1"/>
        <end position="46"/>
    </location>
</feature>
<reference evidence="4 6" key="2">
    <citation type="journal article" date="2014" name="BMC Genomics">
        <title>An improved genome release (version Mt4.0) for the model legume Medicago truncatula.</title>
        <authorList>
            <person name="Tang H."/>
            <person name="Krishnakumar V."/>
            <person name="Bidwell S."/>
            <person name="Rosen B."/>
            <person name="Chan A."/>
            <person name="Zhou S."/>
            <person name="Gentzbittel L."/>
            <person name="Childs K.L."/>
            <person name="Yandell M."/>
            <person name="Gundlach H."/>
            <person name="Mayer K.F."/>
            <person name="Schwartz D.C."/>
            <person name="Town C.D."/>
        </authorList>
    </citation>
    <scope>GENOME REANNOTATION</scope>
    <source>
        <strain evidence="4">A17</strain>
        <strain evidence="5 6">cv. Jemalong A17</strain>
    </source>
</reference>